<evidence type="ECO:0000313" key="4">
    <source>
        <dbReference type="EMBL" id="KIY69400.1"/>
    </source>
</evidence>
<dbReference type="OrthoDB" id="203908at2759"/>
<sequence>MRAVLVKDGKGPIENLYIGEAPTPVAGLHEILVKVKAFGLNRMDILQRNGVYPLPPGAPTILGVEFSGTIASLGEDVSSDWKVGDEVFGIASGGAYAEYIVAVESHLLRKPSSLSYVDAASLLEVFLTAYQGIHYYGRIQPGDNVLVHAAASGVGIAAIQMARASGAKNVIATASSTSKLDWLKSITNGATHGVNYKEQDFAAEVATITEGKGVDIVIDFVGTTHWEKNIQSLAVDGRMVIFAFLSGRIVPQFDIGPILGKRLTITGSMLRARSKEYQAELIKCAKRDYLGRVSGQDGNGEIKTYVHQVFDWKDIQEAHRVMEANTNIGKLIVEVV</sequence>
<dbReference type="InterPro" id="IPR011032">
    <property type="entry name" value="GroES-like_sf"/>
</dbReference>
<reference evidence="4 5" key="1">
    <citation type="journal article" date="2015" name="Fungal Genet. Biol.">
        <title>Evolution of novel wood decay mechanisms in Agaricales revealed by the genome sequences of Fistulina hepatica and Cylindrobasidium torrendii.</title>
        <authorList>
            <person name="Floudas D."/>
            <person name="Held B.W."/>
            <person name="Riley R."/>
            <person name="Nagy L.G."/>
            <person name="Koehler G."/>
            <person name="Ransdell A.S."/>
            <person name="Younus H."/>
            <person name="Chow J."/>
            <person name="Chiniquy J."/>
            <person name="Lipzen A."/>
            <person name="Tritt A."/>
            <person name="Sun H."/>
            <person name="Haridas S."/>
            <person name="LaButti K."/>
            <person name="Ohm R.A."/>
            <person name="Kues U."/>
            <person name="Blanchette R.A."/>
            <person name="Grigoriev I.V."/>
            <person name="Minto R.E."/>
            <person name="Hibbett D.S."/>
        </authorList>
    </citation>
    <scope>NUCLEOTIDE SEQUENCE [LARGE SCALE GENOMIC DNA]</scope>
    <source>
        <strain evidence="4 5">FP15055 ss-10</strain>
    </source>
</reference>
<evidence type="ECO:0000313" key="5">
    <source>
        <dbReference type="Proteomes" id="UP000054007"/>
    </source>
</evidence>
<dbReference type="Gene3D" id="3.40.50.720">
    <property type="entry name" value="NAD(P)-binding Rossmann-like Domain"/>
    <property type="match status" value="1"/>
</dbReference>
<dbReference type="InterPro" id="IPR014189">
    <property type="entry name" value="Quinone_OxRdtase_PIG3"/>
</dbReference>
<keyword evidence="1" id="KW-0521">NADP</keyword>
<evidence type="ECO:0000256" key="1">
    <source>
        <dbReference type="ARBA" id="ARBA00022857"/>
    </source>
</evidence>
<dbReference type="InterPro" id="IPR013149">
    <property type="entry name" value="ADH-like_C"/>
</dbReference>
<dbReference type="Pfam" id="PF00107">
    <property type="entry name" value="ADH_zinc_N"/>
    <property type="match status" value="1"/>
</dbReference>
<evidence type="ECO:0000256" key="2">
    <source>
        <dbReference type="ARBA" id="ARBA00023002"/>
    </source>
</evidence>
<keyword evidence="5" id="KW-1185">Reference proteome</keyword>
<accession>A0A0D7BGR9</accession>
<dbReference type="InterPro" id="IPR013154">
    <property type="entry name" value="ADH-like_N"/>
</dbReference>
<dbReference type="SUPFAM" id="SSF50129">
    <property type="entry name" value="GroES-like"/>
    <property type="match status" value="1"/>
</dbReference>
<name>A0A0D7BGR9_9AGAR</name>
<feature type="domain" description="Enoyl reductase (ER)" evidence="3">
    <location>
        <begin position="11"/>
        <end position="333"/>
    </location>
</feature>
<dbReference type="AlphaFoldDB" id="A0A0D7BGR9"/>
<dbReference type="NCBIfam" id="TIGR02824">
    <property type="entry name" value="quinone_pig3"/>
    <property type="match status" value="1"/>
</dbReference>
<dbReference type="GO" id="GO:0016651">
    <property type="term" value="F:oxidoreductase activity, acting on NAD(P)H"/>
    <property type="evidence" value="ECO:0007669"/>
    <property type="project" value="TreeGrafter"/>
</dbReference>
<dbReference type="GO" id="GO:0070402">
    <property type="term" value="F:NADPH binding"/>
    <property type="evidence" value="ECO:0007669"/>
    <property type="project" value="TreeGrafter"/>
</dbReference>
<dbReference type="PANTHER" id="PTHR48106:SF18">
    <property type="entry name" value="QUINONE OXIDOREDUCTASE PIG3"/>
    <property type="match status" value="1"/>
</dbReference>
<dbReference type="SUPFAM" id="SSF51735">
    <property type="entry name" value="NAD(P)-binding Rossmann-fold domains"/>
    <property type="match status" value="1"/>
</dbReference>
<gene>
    <name evidence="4" type="ORF">CYLTODRAFT_488907</name>
</gene>
<dbReference type="InterPro" id="IPR036291">
    <property type="entry name" value="NAD(P)-bd_dom_sf"/>
</dbReference>
<organism evidence="4 5">
    <name type="scientific">Cylindrobasidium torrendii FP15055 ss-10</name>
    <dbReference type="NCBI Taxonomy" id="1314674"/>
    <lineage>
        <taxon>Eukaryota</taxon>
        <taxon>Fungi</taxon>
        <taxon>Dikarya</taxon>
        <taxon>Basidiomycota</taxon>
        <taxon>Agaricomycotina</taxon>
        <taxon>Agaricomycetes</taxon>
        <taxon>Agaricomycetidae</taxon>
        <taxon>Agaricales</taxon>
        <taxon>Marasmiineae</taxon>
        <taxon>Physalacriaceae</taxon>
        <taxon>Cylindrobasidium</taxon>
    </lineage>
</organism>
<dbReference type="InterPro" id="IPR020843">
    <property type="entry name" value="ER"/>
</dbReference>
<dbReference type="Gene3D" id="3.90.180.10">
    <property type="entry name" value="Medium-chain alcohol dehydrogenases, catalytic domain"/>
    <property type="match status" value="1"/>
</dbReference>
<dbReference type="Proteomes" id="UP000054007">
    <property type="component" value="Unassembled WGS sequence"/>
</dbReference>
<dbReference type="PANTHER" id="PTHR48106">
    <property type="entry name" value="QUINONE OXIDOREDUCTASE PIG3-RELATED"/>
    <property type="match status" value="1"/>
</dbReference>
<dbReference type="EMBL" id="KN880484">
    <property type="protein sequence ID" value="KIY69400.1"/>
    <property type="molecule type" value="Genomic_DNA"/>
</dbReference>
<dbReference type="Pfam" id="PF08240">
    <property type="entry name" value="ADH_N"/>
    <property type="match status" value="1"/>
</dbReference>
<keyword evidence="2" id="KW-0560">Oxidoreductase</keyword>
<proteinExistence type="predicted"/>
<dbReference type="STRING" id="1314674.A0A0D7BGR9"/>
<protein>
    <submittedName>
        <fullName evidence="4">Quinone oxidoreductase</fullName>
    </submittedName>
</protein>
<dbReference type="CDD" id="cd05276">
    <property type="entry name" value="p53_inducible_oxidoreductase"/>
    <property type="match status" value="1"/>
</dbReference>
<evidence type="ECO:0000259" key="3">
    <source>
        <dbReference type="SMART" id="SM00829"/>
    </source>
</evidence>
<dbReference type="SMART" id="SM00829">
    <property type="entry name" value="PKS_ER"/>
    <property type="match status" value="1"/>
</dbReference>